<evidence type="ECO:0000313" key="9">
    <source>
        <dbReference type="Proteomes" id="UP001596312"/>
    </source>
</evidence>
<dbReference type="Pfam" id="PF02518">
    <property type="entry name" value="HATPase_c"/>
    <property type="match status" value="1"/>
</dbReference>
<keyword evidence="4 8" id="KW-0418">Kinase</keyword>
<dbReference type="AlphaFoldDB" id="A0ABD5V3L2"/>
<dbReference type="PANTHER" id="PTHR43711">
    <property type="entry name" value="TWO-COMPONENT HISTIDINE KINASE"/>
    <property type="match status" value="1"/>
</dbReference>
<evidence type="ECO:0000256" key="5">
    <source>
        <dbReference type="ARBA" id="ARBA00023012"/>
    </source>
</evidence>
<dbReference type="InterPro" id="IPR003018">
    <property type="entry name" value="GAF"/>
</dbReference>
<dbReference type="SMART" id="SM00388">
    <property type="entry name" value="HisKA"/>
    <property type="match status" value="1"/>
</dbReference>
<feature type="domain" description="Histidine kinase" evidence="7">
    <location>
        <begin position="317"/>
        <end position="559"/>
    </location>
</feature>
<evidence type="ECO:0000256" key="2">
    <source>
        <dbReference type="ARBA" id="ARBA00012438"/>
    </source>
</evidence>
<dbReference type="Pfam" id="PF13185">
    <property type="entry name" value="GAF_2"/>
    <property type="match status" value="1"/>
</dbReference>
<feature type="compositionally biased region" description="Basic and acidic residues" evidence="6">
    <location>
        <begin position="424"/>
        <end position="436"/>
    </location>
</feature>
<organism evidence="8 9">
    <name type="scientific">Halalkalicoccus tibetensis</name>
    <dbReference type="NCBI Taxonomy" id="175632"/>
    <lineage>
        <taxon>Archaea</taxon>
        <taxon>Methanobacteriati</taxon>
        <taxon>Methanobacteriota</taxon>
        <taxon>Stenosarchaea group</taxon>
        <taxon>Halobacteria</taxon>
        <taxon>Halobacteriales</taxon>
        <taxon>Halococcaceae</taxon>
        <taxon>Halalkalicoccus</taxon>
    </lineage>
</organism>
<dbReference type="PROSITE" id="PS50109">
    <property type="entry name" value="HIS_KIN"/>
    <property type="match status" value="1"/>
</dbReference>
<dbReference type="InterPro" id="IPR005467">
    <property type="entry name" value="His_kinase_dom"/>
</dbReference>
<gene>
    <name evidence="8" type="ORF">ACFQGH_04125</name>
</gene>
<evidence type="ECO:0000259" key="7">
    <source>
        <dbReference type="PROSITE" id="PS50109"/>
    </source>
</evidence>
<evidence type="ECO:0000256" key="1">
    <source>
        <dbReference type="ARBA" id="ARBA00000085"/>
    </source>
</evidence>
<dbReference type="InterPro" id="IPR050736">
    <property type="entry name" value="Sensor_HK_Regulatory"/>
</dbReference>
<evidence type="ECO:0000256" key="3">
    <source>
        <dbReference type="ARBA" id="ARBA00022679"/>
    </source>
</evidence>
<dbReference type="Gene3D" id="1.10.287.130">
    <property type="match status" value="1"/>
</dbReference>
<dbReference type="CDD" id="cd00082">
    <property type="entry name" value="HisKA"/>
    <property type="match status" value="1"/>
</dbReference>
<name>A0ABD5V3L2_9EURY</name>
<dbReference type="InterPro" id="IPR036890">
    <property type="entry name" value="HATPase_C_sf"/>
</dbReference>
<dbReference type="EC" id="2.7.13.3" evidence="2"/>
<comment type="caution">
    <text evidence="8">The sequence shown here is derived from an EMBL/GenBank/DDBJ whole genome shotgun (WGS) entry which is preliminary data.</text>
</comment>
<keyword evidence="3" id="KW-0808">Transferase</keyword>
<feature type="compositionally biased region" description="Basic and acidic residues" evidence="6">
    <location>
        <begin position="111"/>
        <end position="122"/>
    </location>
</feature>
<dbReference type="SUPFAM" id="SSF55781">
    <property type="entry name" value="GAF domain-like"/>
    <property type="match status" value="1"/>
</dbReference>
<sequence length="565" mass="59797">MAPPVRLAFIGDPGVGEAIDRELGEGVALSTLAPEETVGTAFDCVVSLGWRPDALGDGSRLPTLVLTDDAAAASEGRLAGARVLPTATIDRPEELRAQIEAAAEGEPTPASDRERAPRRPVEDGGVDGGTAVDGPGDGRDAEDDRTRWTLEGLLGATRELMAAEGREEAATVAVSAANRVLGLAHTGVHLADDAGERLEPVAYTEVVEESLGTVPTLERGDCLAWQVLDSGEGRVFEGVQEEEEAHNPETHLRSEMIYPLGEHGVLIVASDSRDAFDDADVYFTELLVETTTAALDRIARESALAGKNARLEEFIGVVSHDLRNPLTVAEGSASLAQETGDLEHLEQVRESHRRMREIIDGLLVLAREGKMVGRRQPVVLGTVAEEAWTNVDTDGATLVVGDDRTVEADRSRLAQLFENAFRNSVEHGSTRSRDPVDPDDSVEHGPTSSRPKADDSVEPCSTCSRDPPDPGDSVEHGSTGDLTVTVEATPTGFAIGDDGPGIDPEERATALEPGYSSEEGTGFGLVIITNIAEGHGWELSLEGSDTGGLRLEFTTDGKGHPDGGR</sequence>
<keyword evidence="9" id="KW-1185">Reference proteome</keyword>
<dbReference type="GO" id="GO:0004673">
    <property type="term" value="F:protein histidine kinase activity"/>
    <property type="evidence" value="ECO:0007669"/>
    <property type="project" value="UniProtKB-EC"/>
</dbReference>
<dbReference type="InterPro" id="IPR003594">
    <property type="entry name" value="HATPase_dom"/>
</dbReference>
<dbReference type="GO" id="GO:0000160">
    <property type="term" value="P:phosphorelay signal transduction system"/>
    <property type="evidence" value="ECO:0007669"/>
    <property type="project" value="UniProtKB-KW"/>
</dbReference>
<feature type="compositionally biased region" description="Basic and acidic residues" evidence="6">
    <location>
        <begin position="136"/>
        <end position="146"/>
    </location>
</feature>
<accession>A0ABD5V3L2</accession>
<evidence type="ECO:0000256" key="4">
    <source>
        <dbReference type="ARBA" id="ARBA00022777"/>
    </source>
</evidence>
<feature type="region of interest" description="Disordered" evidence="6">
    <location>
        <begin position="101"/>
        <end position="146"/>
    </location>
</feature>
<comment type="catalytic activity">
    <reaction evidence="1">
        <text>ATP + protein L-histidine = ADP + protein N-phospho-L-histidine.</text>
        <dbReference type="EC" id="2.7.13.3"/>
    </reaction>
</comment>
<evidence type="ECO:0000313" key="8">
    <source>
        <dbReference type="EMBL" id="MFC6904381.1"/>
    </source>
</evidence>
<dbReference type="InterPro" id="IPR029016">
    <property type="entry name" value="GAF-like_dom_sf"/>
</dbReference>
<dbReference type="InterPro" id="IPR036097">
    <property type="entry name" value="HisK_dim/P_sf"/>
</dbReference>
<dbReference type="Proteomes" id="UP001596312">
    <property type="component" value="Unassembled WGS sequence"/>
</dbReference>
<dbReference type="InterPro" id="IPR003661">
    <property type="entry name" value="HisK_dim/P_dom"/>
</dbReference>
<dbReference type="SUPFAM" id="SSF55874">
    <property type="entry name" value="ATPase domain of HSP90 chaperone/DNA topoisomerase II/histidine kinase"/>
    <property type="match status" value="1"/>
</dbReference>
<protein>
    <recommendedName>
        <fullName evidence="2">histidine kinase</fullName>
        <ecNumber evidence="2">2.7.13.3</ecNumber>
    </recommendedName>
</protein>
<keyword evidence="5" id="KW-0902">Two-component regulatory system</keyword>
<dbReference type="RefSeq" id="WP_340602888.1">
    <property type="nucleotide sequence ID" value="NZ_JBBMXV010000001.1"/>
</dbReference>
<dbReference type="SMART" id="SM00387">
    <property type="entry name" value="HATPase_c"/>
    <property type="match status" value="1"/>
</dbReference>
<dbReference type="SUPFAM" id="SSF47384">
    <property type="entry name" value="Homodimeric domain of signal transducing histidine kinase"/>
    <property type="match status" value="1"/>
</dbReference>
<evidence type="ECO:0000256" key="6">
    <source>
        <dbReference type="SAM" id="MobiDB-lite"/>
    </source>
</evidence>
<dbReference type="PANTHER" id="PTHR43711:SF1">
    <property type="entry name" value="HISTIDINE KINASE 1"/>
    <property type="match status" value="1"/>
</dbReference>
<dbReference type="Gene3D" id="3.30.450.40">
    <property type="match status" value="1"/>
</dbReference>
<dbReference type="Pfam" id="PF00512">
    <property type="entry name" value="HisKA"/>
    <property type="match status" value="1"/>
</dbReference>
<dbReference type="EMBL" id="JBHSXQ010000001">
    <property type="protein sequence ID" value="MFC6904381.1"/>
    <property type="molecule type" value="Genomic_DNA"/>
</dbReference>
<proteinExistence type="predicted"/>
<reference evidence="8 9" key="1">
    <citation type="journal article" date="2019" name="Int. J. Syst. Evol. Microbiol.">
        <title>The Global Catalogue of Microorganisms (GCM) 10K type strain sequencing project: providing services to taxonomists for standard genome sequencing and annotation.</title>
        <authorList>
            <consortium name="The Broad Institute Genomics Platform"/>
            <consortium name="The Broad Institute Genome Sequencing Center for Infectious Disease"/>
            <person name="Wu L."/>
            <person name="Ma J."/>
        </authorList>
    </citation>
    <scope>NUCLEOTIDE SEQUENCE [LARGE SCALE GENOMIC DNA]</scope>
    <source>
        <strain evidence="8 9">CGMCC 1.3240</strain>
    </source>
</reference>
<feature type="region of interest" description="Disordered" evidence="6">
    <location>
        <begin position="424"/>
        <end position="479"/>
    </location>
</feature>
<dbReference type="Gene3D" id="3.30.565.10">
    <property type="entry name" value="Histidine kinase-like ATPase, C-terminal domain"/>
    <property type="match status" value="1"/>
</dbReference>